<comment type="caution">
    <text evidence="1">The sequence shown here is derived from an EMBL/GenBank/DDBJ whole genome shotgun (WGS) entry which is preliminary data.</text>
</comment>
<dbReference type="RefSeq" id="WP_195004943.1">
    <property type="nucleotide sequence ID" value="NZ_JADLQN010000010.1"/>
</dbReference>
<dbReference type="Proteomes" id="UP000707731">
    <property type="component" value="Unassembled WGS sequence"/>
</dbReference>
<reference evidence="1 2" key="1">
    <citation type="submission" date="2020-10" db="EMBL/GenBank/DDBJ databases">
        <title>Identification of Nocardia species via Next-generation sequencing and recognition of intraspecies genetic diversity.</title>
        <authorList>
            <person name="Li P."/>
            <person name="Li P."/>
            <person name="Lu B."/>
        </authorList>
    </citation>
    <scope>NUCLEOTIDE SEQUENCE [LARGE SCALE GENOMIC DNA]</scope>
    <source>
        <strain evidence="1 2">BJ06-0143</strain>
    </source>
</reference>
<name>A0ABS0DI18_9NOCA</name>
<evidence type="ECO:0000313" key="2">
    <source>
        <dbReference type="Proteomes" id="UP000707731"/>
    </source>
</evidence>
<dbReference type="EMBL" id="JADLQN010000010">
    <property type="protein sequence ID" value="MBF6358104.1"/>
    <property type="molecule type" value="Genomic_DNA"/>
</dbReference>
<evidence type="ECO:0000313" key="1">
    <source>
        <dbReference type="EMBL" id="MBF6358104.1"/>
    </source>
</evidence>
<protein>
    <submittedName>
        <fullName evidence="1">Uncharacterized protein</fullName>
    </submittedName>
</protein>
<proteinExistence type="predicted"/>
<organism evidence="1 2">
    <name type="scientific">Nocardia higoensis</name>
    <dbReference type="NCBI Taxonomy" id="228599"/>
    <lineage>
        <taxon>Bacteria</taxon>
        <taxon>Bacillati</taxon>
        <taxon>Actinomycetota</taxon>
        <taxon>Actinomycetes</taxon>
        <taxon>Mycobacteriales</taxon>
        <taxon>Nocardiaceae</taxon>
        <taxon>Nocardia</taxon>
    </lineage>
</organism>
<accession>A0ABS0DI18</accession>
<gene>
    <name evidence="1" type="ORF">IU449_26775</name>
</gene>
<sequence>MNRITAQGLVMELRLTANRRAAIITEHPRHVADVFTALASEWNGLITLERRYSAIPTIKINRRPDDPGVLHIIDERRARLDASLRGLQLDIAYIDYDIDTGSDFYRELLAPAHVR</sequence>
<keyword evidence="2" id="KW-1185">Reference proteome</keyword>